<keyword evidence="4 9" id="KW-0645">Protease</keyword>
<evidence type="ECO:0000259" key="13">
    <source>
        <dbReference type="Pfam" id="PF06280"/>
    </source>
</evidence>
<dbReference type="PANTHER" id="PTHR43806">
    <property type="entry name" value="PEPTIDASE S8"/>
    <property type="match status" value="1"/>
</dbReference>
<dbReference type="GO" id="GO:0005615">
    <property type="term" value="C:extracellular space"/>
    <property type="evidence" value="ECO:0007669"/>
    <property type="project" value="TreeGrafter"/>
</dbReference>
<keyword evidence="5" id="KW-0732">Signal</keyword>
<evidence type="ECO:0000256" key="9">
    <source>
        <dbReference type="PROSITE-ProRule" id="PRU01240"/>
    </source>
</evidence>
<comment type="caution">
    <text evidence="14">The sequence shown here is derived from an EMBL/GenBank/DDBJ whole genome shotgun (WGS) entry which is preliminary data.</text>
</comment>
<organism evidence="14 15">
    <name type="scientific">Calidithermus terrae</name>
    <dbReference type="NCBI Taxonomy" id="1408545"/>
    <lineage>
        <taxon>Bacteria</taxon>
        <taxon>Thermotogati</taxon>
        <taxon>Deinococcota</taxon>
        <taxon>Deinococci</taxon>
        <taxon>Thermales</taxon>
        <taxon>Thermaceae</taxon>
        <taxon>Calidithermus</taxon>
    </lineage>
</organism>
<evidence type="ECO:0000256" key="4">
    <source>
        <dbReference type="ARBA" id="ARBA00022670"/>
    </source>
</evidence>
<dbReference type="Gene3D" id="3.40.50.200">
    <property type="entry name" value="Peptidase S8/S53 domain"/>
    <property type="match status" value="1"/>
</dbReference>
<feature type="active site" description="Charge relay system" evidence="8 9">
    <location>
        <position position="218"/>
    </location>
</feature>
<evidence type="ECO:0000256" key="2">
    <source>
        <dbReference type="ARBA" id="ARBA00022512"/>
    </source>
</evidence>
<dbReference type="GO" id="GO:0016020">
    <property type="term" value="C:membrane"/>
    <property type="evidence" value="ECO:0007669"/>
    <property type="project" value="InterPro"/>
</dbReference>
<evidence type="ECO:0000259" key="12">
    <source>
        <dbReference type="Pfam" id="PF02225"/>
    </source>
</evidence>
<feature type="domain" description="Peptidase S8/S53" evidence="11">
    <location>
        <begin position="162"/>
        <end position="571"/>
    </location>
</feature>
<dbReference type="PROSITE" id="PS00137">
    <property type="entry name" value="SUBTILASE_HIS"/>
    <property type="match status" value="1"/>
</dbReference>
<keyword evidence="15" id="KW-1185">Reference proteome</keyword>
<dbReference type="EC" id="3.4.21.-" evidence="14"/>
<feature type="active site" description="Charge relay system" evidence="8 9">
    <location>
        <position position="525"/>
    </location>
</feature>
<dbReference type="AlphaFoldDB" id="A0A399EKQ5"/>
<comment type="similarity">
    <text evidence="1 9 10">Belongs to the peptidase S8 family.</text>
</comment>
<dbReference type="InterPro" id="IPR046450">
    <property type="entry name" value="PA_dom_sf"/>
</dbReference>
<evidence type="ECO:0000256" key="5">
    <source>
        <dbReference type="ARBA" id="ARBA00022729"/>
    </source>
</evidence>
<dbReference type="InterPro" id="IPR022398">
    <property type="entry name" value="Peptidase_S8_His-AS"/>
</dbReference>
<keyword evidence="7 9" id="KW-0720">Serine protease</keyword>
<dbReference type="InterPro" id="IPR036852">
    <property type="entry name" value="Peptidase_S8/S53_dom_sf"/>
</dbReference>
<accession>A0A399EKQ5</accession>
<evidence type="ECO:0000313" key="15">
    <source>
        <dbReference type="Proteomes" id="UP000265715"/>
    </source>
</evidence>
<feature type="domain" description="C5a peptidase/Subtilisin-like protease SBT2-like Fn3-like" evidence="13">
    <location>
        <begin position="614"/>
        <end position="708"/>
    </location>
</feature>
<keyword evidence="3" id="KW-0964">Secreted</keyword>
<dbReference type="PANTHER" id="PTHR43806:SF66">
    <property type="entry name" value="SERIN ENDOPEPTIDASE"/>
    <property type="match status" value="1"/>
</dbReference>
<dbReference type="CDD" id="cd04818">
    <property type="entry name" value="PA_subtilisin_1"/>
    <property type="match status" value="1"/>
</dbReference>
<evidence type="ECO:0000256" key="7">
    <source>
        <dbReference type="ARBA" id="ARBA00022825"/>
    </source>
</evidence>
<feature type="active site" description="Charge relay system" evidence="8 9">
    <location>
        <position position="171"/>
    </location>
</feature>
<keyword evidence="2" id="KW-0134">Cell wall</keyword>
<dbReference type="InterPro" id="IPR023827">
    <property type="entry name" value="Peptidase_S8_Asp-AS"/>
</dbReference>
<evidence type="ECO:0000256" key="6">
    <source>
        <dbReference type="ARBA" id="ARBA00022801"/>
    </source>
</evidence>
<evidence type="ECO:0000256" key="3">
    <source>
        <dbReference type="ARBA" id="ARBA00022525"/>
    </source>
</evidence>
<dbReference type="Gene3D" id="3.50.30.30">
    <property type="match status" value="1"/>
</dbReference>
<dbReference type="EMBL" id="QXDL01000110">
    <property type="protein sequence ID" value="RIH82751.1"/>
    <property type="molecule type" value="Genomic_DNA"/>
</dbReference>
<dbReference type="Pfam" id="PF00082">
    <property type="entry name" value="Peptidase_S8"/>
    <property type="match status" value="1"/>
</dbReference>
<dbReference type="PROSITE" id="PS51892">
    <property type="entry name" value="SUBTILASE"/>
    <property type="match status" value="1"/>
</dbReference>
<dbReference type="CDD" id="cd07489">
    <property type="entry name" value="Peptidases_S8_5"/>
    <property type="match status" value="1"/>
</dbReference>
<dbReference type="InterPro" id="IPR023828">
    <property type="entry name" value="Peptidase_S8_Ser-AS"/>
</dbReference>
<dbReference type="InterPro" id="IPR003137">
    <property type="entry name" value="PA_domain"/>
</dbReference>
<dbReference type="InterPro" id="IPR015500">
    <property type="entry name" value="Peptidase_S8_subtilisin-rel"/>
</dbReference>
<evidence type="ECO:0000256" key="1">
    <source>
        <dbReference type="ARBA" id="ARBA00011073"/>
    </source>
</evidence>
<dbReference type="InterPro" id="IPR050131">
    <property type="entry name" value="Peptidase_S8_subtilisin-like"/>
</dbReference>
<evidence type="ECO:0000259" key="11">
    <source>
        <dbReference type="Pfam" id="PF00082"/>
    </source>
</evidence>
<proteinExistence type="inferred from homology"/>
<gene>
    <name evidence="14" type="primary">vpr_1</name>
    <name evidence="14" type="ORF">Mterra_02544</name>
</gene>
<dbReference type="SUPFAM" id="SSF52025">
    <property type="entry name" value="PA domain"/>
    <property type="match status" value="1"/>
</dbReference>
<dbReference type="InterPro" id="IPR000209">
    <property type="entry name" value="Peptidase_S8/S53_dom"/>
</dbReference>
<protein>
    <submittedName>
        <fullName evidence="14">Minor extracellular protease vpr</fullName>
        <ecNumber evidence="14">3.4.21.-</ecNumber>
    </submittedName>
</protein>
<dbReference type="PROSITE" id="PS00138">
    <property type="entry name" value="SUBTILASE_SER"/>
    <property type="match status" value="1"/>
</dbReference>
<dbReference type="Pfam" id="PF02225">
    <property type="entry name" value="PA"/>
    <property type="match status" value="1"/>
</dbReference>
<dbReference type="InterPro" id="IPR034187">
    <property type="entry name" value="Peptidases_S8_5"/>
</dbReference>
<dbReference type="Pfam" id="PF06280">
    <property type="entry name" value="fn3_5"/>
    <property type="match status" value="1"/>
</dbReference>
<feature type="domain" description="PA" evidence="12">
    <location>
        <begin position="378"/>
        <end position="454"/>
    </location>
</feature>
<dbReference type="Proteomes" id="UP000265715">
    <property type="component" value="Unassembled WGS sequence"/>
</dbReference>
<dbReference type="PRINTS" id="PR00723">
    <property type="entry name" value="SUBTILISIN"/>
</dbReference>
<dbReference type="GO" id="GO:0004252">
    <property type="term" value="F:serine-type endopeptidase activity"/>
    <property type="evidence" value="ECO:0007669"/>
    <property type="project" value="UniProtKB-UniRule"/>
</dbReference>
<dbReference type="SUPFAM" id="SSF52743">
    <property type="entry name" value="Subtilisin-like"/>
    <property type="match status" value="1"/>
</dbReference>
<name>A0A399EKQ5_9DEIN</name>
<dbReference type="GO" id="GO:0006508">
    <property type="term" value="P:proteolysis"/>
    <property type="evidence" value="ECO:0007669"/>
    <property type="project" value="UniProtKB-KW"/>
</dbReference>
<dbReference type="PROSITE" id="PS51257">
    <property type="entry name" value="PROKAR_LIPOPROTEIN"/>
    <property type="match status" value="1"/>
</dbReference>
<dbReference type="RefSeq" id="WP_119315562.1">
    <property type="nucleotide sequence ID" value="NZ_QXDL01000110.1"/>
</dbReference>
<dbReference type="InterPro" id="IPR010435">
    <property type="entry name" value="C5a/SBT2-like_Fn3"/>
</dbReference>
<dbReference type="Gene3D" id="2.60.40.1710">
    <property type="entry name" value="Subtilisin-like superfamily"/>
    <property type="match status" value="1"/>
</dbReference>
<keyword evidence="6 9" id="KW-0378">Hydrolase</keyword>
<sequence>MKLRLLGIGVLALLLGACGLQSKRSGGNSGVEVIQPGGSAPAGEIVNETTPYWFVELEGAPTAEGGSLSAIRAEQKAFWDAAAQAGIKLRPRQAFSSLFNGFSVELQDGNVAALSALPGVVGVYPLLTDVIPEVSLVSDPDLATAVTQTGADVAQNELGLRGEGIKVGVIDTGVDIDHPDLAGRIVTGYDFVGDAYNAADPAKSTPAPDDNPDDCNGHGTHVAGIVGANGAVKGVAPAVSFGAYRVFGCEGSSSADVILAAMERAYADGMDIINMSLGAAFQWPEYPTAKAADRLVRKGMVVVASAGNNGANGLYSLGAPGLGREVIGVASFDNVGIALNFFTLPDGFKVGYTAATGAPAAPTSGSLPIAATGTPATANDACSPLPAGSLSGKAALIRRGTCSFYVKALNAQNAGAAAVILYNNLPGRISPTVAGDPPITIPVVAVSDAEGLEIANRLASGPVSLTWQSGVASFPNATGNLISSFSSYGLTPDLGMKPDVGAPGGFIRSTYPLEKGGYATISGTSMSAPHVAGAAALLIQGRSMIYGAPRASQVRTFLQNTAVPKNWSGNPGLGFLDHSFRQGAGMIDIVSAITAPARVEPSKLAVGESKYGPRTFNLTIRNQGNRDITYDITHVPALAAGGSTFSPSIFHAPANVSFSHDWITVPRRGTTGIQVHIDANAGLPNNSQYGGYVVLTPRGGGLTLRVPYAGFKGDVTSIPVLTPTSAGFPWVAKRVNFTPPTQPAPLTDWSKLPGDGGTFTLQGNDQPWILLHLDHFARKLQVEIIDVKTGKPVHPTKNKALDLDYVARNSTAGGFLAFPWDGTRIIKKQYFNEVTETRAVPDGQYVLKIKVLKALGYETVDAHWETWTSPVITIDRP</sequence>
<evidence type="ECO:0000313" key="14">
    <source>
        <dbReference type="EMBL" id="RIH82751.1"/>
    </source>
</evidence>
<evidence type="ECO:0000256" key="10">
    <source>
        <dbReference type="RuleBase" id="RU003355"/>
    </source>
</evidence>
<reference evidence="14 15" key="1">
    <citation type="submission" date="2018-08" db="EMBL/GenBank/DDBJ databases">
        <title>Meiothermus terrae DSM 26712 genome sequencing project.</title>
        <authorList>
            <person name="Da Costa M.S."/>
            <person name="Albuquerque L."/>
            <person name="Raposo P."/>
            <person name="Froufe H.J.C."/>
            <person name="Barroso C.S."/>
            <person name="Egas C."/>
        </authorList>
    </citation>
    <scope>NUCLEOTIDE SEQUENCE [LARGE SCALE GENOMIC DNA]</scope>
    <source>
        <strain evidence="14 15">DSM 26712</strain>
    </source>
</reference>
<dbReference type="PROSITE" id="PS00136">
    <property type="entry name" value="SUBTILASE_ASP"/>
    <property type="match status" value="1"/>
</dbReference>
<dbReference type="OrthoDB" id="9798386at2"/>
<evidence type="ECO:0000256" key="8">
    <source>
        <dbReference type="PIRSR" id="PIRSR615500-1"/>
    </source>
</evidence>